<dbReference type="OrthoDB" id="250329at2759"/>
<keyword evidence="5" id="KW-0677">Repeat</keyword>
<dbReference type="PRINTS" id="PR00926">
    <property type="entry name" value="MITOCARRIER"/>
</dbReference>
<feature type="repeat" description="Solcar" evidence="9">
    <location>
        <begin position="209"/>
        <end position="302"/>
    </location>
</feature>
<keyword evidence="14" id="KW-1185">Reference proteome</keyword>
<keyword evidence="4 9" id="KW-0812">Transmembrane</keyword>
<keyword evidence="6 11" id="KW-1133">Transmembrane helix</keyword>
<dbReference type="GO" id="GO:0015093">
    <property type="term" value="F:ferrous iron transmembrane transporter activity"/>
    <property type="evidence" value="ECO:0007669"/>
    <property type="project" value="TreeGrafter"/>
</dbReference>
<evidence type="ECO:0000256" key="8">
    <source>
        <dbReference type="ARBA" id="ARBA00023136"/>
    </source>
</evidence>
<feature type="repeat" description="Solcar" evidence="9">
    <location>
        <begin position="106"/>
        <end position="194"/>
    </location>
</feature>
<dbReference type="PANTHER" id="PTHR45758:SF19">
    <property type="entry name" value="CARRIER PROTEIN, PUTATIVE-RELATED"/>
    <property type="match status" value="1"/>
</dbReference>
<reference evidence="13 14" key="1">
    <citation type="submission" date="2019-03" db="EMBL/GenBank/DDBJ databases">
        <authorList>
            <person name="Gaulin E."/>
            <person name="Dumas B."/>
        </authorList>
    </citation>
    <scope>NUCLEOTIDE SEQUENCE [LARGE SCALE GENOMIC DNA]</scope>
    <source>
        <strain evidence="13">CBS 568.67</strain>
    </source>
</reference>
<comment type="subcellular location">
    <subcellularLocation>
        <location evidence="1">Mitochondrion membrane</location>
        <topology evidence="1">Multi-pass membrane protein</topology>
    </subcellularLocation>
</comment>
<evidence type="ECO:0000256" key="4">
    <source>
        <dbReference type="ARBA" id="ARBA00022692"/>
    </source>
</evidence>
<evidence type="ECO:0000256" key="10">
    <source>
        <dbReference type="RuleBase" id="RU000488"/>
    </source>
</evidence>
<proteinExistence type="inferred from homology"/>
<evidence type="ECO:0000256" key="6">
    <source>
        <dbReference type="ARBA" id="ARBA00022989"/>
    </source>
</evidence>
<name>A0A485LRU9_9STRA</name>
<dbReference type="Proteomes" id="UP000332933">
    <property type="component" value="Unassembled WGS sequence"/>
</dbReference>
<organism evidence="13 14">
    <name type="scientific">Aphanomyces stellatus</name>
    <dbReference type="NCBI Taxonomy" id="120398"/>
    <lineage>
        <taxon>Eukaryota</taxon>
        <taxon>Sar</taxon>
        <taxon>Stramenopiles</taxon>
        <taxon>Oomycota</taxon>
        <taxon>Saprolegniomycetes</taxon>
        <taxon>Saprolegniales</taxon>
        <taxon>Verrucalvaceae</taxon>
        <taxon>Aphanomyces</taxon>
    </lineage>
</organism>
<keyword evidence="8 9" id="KW-0472">Membrane</keyword>
<evidence type="ECO:0000256" key="7">
    <source>
        <dbReference type="ARBA" id="ARBA00023128"/>
    </source>
</evidence>
<evidence type="ECO:0000256" key="1">
    <source>
        <dbReference type="ARBA" id="ARBA00004225"/>
    </source>
</evidence>
<feature type="transmembrane region" description="Helical" evidence="11">
    <location>
        <begin position="165"/>
        <end position="187"/>
    </location>
</feature>
<dbReference type="GO" id="GO:0048250">
    <property type="term" value="P:iron import into the mitochondrion"/>
    <property type="evidence" value="ECO:0007669"/>
    <property type="project" value="TreeGrafter"/>
</dbReference>
<dbReference type="EMBL" id="VJMH01007388">
    <property type="protein sequence ID" value="KAF0683609.1"/>
    <property type="molecule type" value="Genomic_DNA"/>
</dbReference>
<feature type="transmembrane region" description="Helical" evidence="11">
    <location>
        <begin position="67"/>
        <end position="88"/>
    </location>
</feature>
<dbReference type="SUPFAM" id="SSF103506">
    <property type="entry name" value="Mitochondrial carrier"/>
    <property type="match status" value="1"/>
</dbReference>
<evidence type="ECO:0000256" key="11">
    <source>
        <dbReference type="SAM" id="Phobius"/>
    </source>
</evidence>
<dbReference type="InterPro" id="IPR002067">
    <property type="entry name" value="MCP"/>
</dbReference>
<evidence type="ECO:0000256" key="5">
    <source>
        <dbReference type="ARBA" id="ARBA00022737"/>
    </source>
</evidence>
<dbReference type="Pfam" id="PF00153">
    <property type="entry name" value="Mito_carr"/>
    <property type="match status" value="3"/>
</dbReference>
<gene>
    <name evidence="13" type="primary">Aste57867_24375</name>
    <name evidence="12" type="ORF">As57867_024299</name>
    <name evidence="13" type="ORF">ASTE57867_24375</name>
</gene>
<protein>
    <submittedName>
        <fullName evidence="13">Aste57867_24375 protein</fullName>
    </submittedName>
</protein>
<dbReference type="AlphaFoldDB" id="A0A485LRU9"/>
<evidence type="ECO:0000256" key="3">
    <source>
        <dbReference type="ARBA" id="ARBA00022448"/>
    </source>
</evidence>
<comment type="similarity">
    <text evidence="2 10">Belongs to the mitochondrial carrier (TC 2.A.29) family.</text>
</comment>
<evidence type="ECO:0000313" key="14">
    <source>
        <dbReference type="Proteomes" id="UP000332933"/>
    </source>
</evidence>
<feature type="repeat" description="Solcar" evidence="9">
    <location>
        <begin position="11"/>
        <end position="96"/>
    </location>
</feature>
<dbReference type="PROSITE" id="PS50920">
    <property type="entry name" value="SOLCAR"/>
    <property type="match status" value="3"/>
</dbReference>
<dbReference type="GO" id="GO:0031966">
    <property type="term" value="C:mitochondrial membrane"/>
    <property type="evidence" value="ECO:0007669"/>
    <property type="project" value="UniProtKB-SubCell"/>
</dbReference>
<evidence type="ECO:0000256" key="2">
    <source>
        <dbReference type="ARBA" id="ARBA00006375"/>
    </source>
</evidence>
<dbReference type="EMBL" id="CAADRA010007414">
    <property type="protein sequence ID" value="VFU01015.1"/>
    <property type="molecule type" value="Genomic_DNA"/>
</dbReference>
<dbReference type="PANTHER" id="PTHR45758">
    <property type="entry name" value="MITOFERRIN-1-RELATED"/>
    <property type="match status" value="1"/>
</dbReference>
<dbReference type="InterPro" id="IPR018108">
    <property type="entry name" value="MCP_transmembrane"/>
</dbReference>
<keyword evidence="7" id="KW-0496">Mitochondrion</keyword>
<reference evidence="12" key="2">
    <citation type="submission" date="2019-06" db="EMBL/GenBank/DDBJ databases">
        <title>Genomics analysis of Aphanomyces spp. identifies a new class of oomycete effector associated with host adaptation.</title>
        <authorList>
            <person name="Gaulin E."/>
        </authorList>
    </citation>
    <scope>NUCLEOTIDE SEQUENCE</scope>
    <source>
        <strain evidence="12">CBS 578.67</strain>
    </source>
</reference>
<accession>A0A485LRU9</accession>
<evidence type="ECO:0000256" key="9">
    <source>
        <dbReference type="PROSITE-ProRule" id="PRU00282"/>
    </source>
</evidence>
<feature type="transmembrane region" description="Helical" evidence="11">
    <location>
        <begin position="108"/>
        <end position="127"/>
    </location>
</feature>
<evidence type="ECO:0000313" key="13">
    <source>
        <dbReference type="EMBL" id="VFU01015.1"/>
    </source>
</evidence>
<evidence type="ECO:0000313" key="12">
    <source>
        <dbReference type="EMBL" id="KAF0683609.1"/>
    </source>
</evidence>
<dbReference type="Gene3D" id="1.50.40.10">
    <property type="entry name" value="Mitochondrial carrier domain"/>
    <property type="match status" value="1"/>
</dbReference>
<dbReference type="InterPro" id="IPR023395">
    <property type="entry name" value="MCP_dom_sf"/>
</dbReference>
<sequence length="307" mass="33317">MPSGSGSSEDVSVAATMLGSATSGILARVVCHPLDVAKANLQVAGQTLYRSTADVLRTTFQKEGVRGLYKGFGVILLGSAPATCLYLTSYEESKKLLLKNHVMQENAFLTSFTAGVLAEALSCIFWVPIDVVKERMQVQSKASAHYYKSTADAIKTIYRTEGVRGLYRGYGATLWSFGPFSAFFFLFYEQNKAIAEDFHRKPNEPHIDVPFASLLACSMTASAGASLVTNPLDLVKLRLQIERMHASSSSVTPRYVNTFQGLQRVAMEEGVLGLWKGVGARIAFQAPLTGLTLALYEKCKAVCATVV</sequence>
<keyword evidence="3 10" id="KW-0813">Transport</keyword>